<protein>
    <submittedName>
        <fullName evidence="1">Uncharacterized protein</fullName>
    </submittedName>
</protein>
<proteinExistence type="predicted"/>
<dbReference type="EMBL" id="JAPHNI010001180">
    <property type="protein sequence ID" value="KAJ8106402.1"/>
    <property type="molecule type" value="Genomic_DNA"/>
</dbReference>
<organism evidence="1 2">
    <name type="scientific">Boeremia exigua</name>
    <dbReference type="NCBI Taxonomy" id="749465"/>
    <lineage>
        <taxon>Eukaryota</taxon>
        <taxon>Fungi</taxon>
        <taxon>Dikarya</taxon>
        <taxon>Ascomycota</taxon>
        <taxon>Pezizomycotina</taxon>
        <taxon>Dothideomycetes</taxon>
        <taxon>Pleosporomycetidae</taxon>
        <taxon>Pleosporales</taxon>
        <taxon>Pleosporineae</taxon>
        <taxon>Didymellaceae</taxon>
        <taxon>Boeremia</taxon>
    </lineage>
</organism>
<name>A0ACC2HTJ2_9PLEO</name>
<comment type="caution">
    <text evidence="1">The sequence shown here is derived from an EMBL/GenBank/DDBJ whole genome shotgun (WGS) entry which is preliminary data.</text>
</comment>
<keyword evidence="2" id="KW-1185">Reference proteome</keyword>
<evidence type="ECO:0000313" key="2">
    <source>
        <dbReference type="Proteomes" id="UP001153331"/>
    </source>
</evidence>
<gene>
    <name evidence="1" type="ORF">OPT61_g9561</name>
</gene>
<dbReference type="Proteomes" id="UP001153331">
    <property type="component" value="Unassembled WGS sequence"/>
</dbReference>
<sequence length="459" mass="51234">MGGEPLAWSGPPSRCIFCRCALAKDSAFRIKAAVQHEWPGATACCTRDSKKTSGNRSDMRDPGESFAGRWSQRDTGESDGDRYEVQRQSVLYFFEDAPVSEAQKRFPDGSRRQDLDSWIWVPWRGGCCAATDSQSLQTPGLSSTLRPSPRARMGRTARREAGHFSSTRMPLPAQIFHPGTLHTLHRAAQGQSESQSFHAIVRIDSDPPQHAEATHIEKRERLAGTPQEGECFEAQDEHLEALEAAILHTIITVCVGAEQRLFAAHEDVLSHSPYFQAACSGQFYQASNKRIDLPDEEPEVFSSILEYLYKGDYYPRLEFNKKRNTWALEDGGNDNGANEAVIYSPAGPILKDTVIYCQAEKYGLQELKKLALRKQGLQSGIQCSTILTSARYAYANTPDNDSKLRAHYLALIIRARNTFKRSGTMQNEMENGGKLFFDLFVAMVNHMDDLGLSSAKSPR</sequence>
<reference evidence="1" key="1">
    <citation type="submission" date="2022-11" db="EMBL/GenBank/DDBJ databases">
        <title>Genome Sequence of Boeremia exigua.</title>
        <authorList>
            <person name="Buettner E."/>
        </authorList>
    </citation>
    <scope>NUCLEOTIDE SEQUENCE</scope>
    <source>
        <strain evidence="1">CU02</strain>
    </source>
</reference>
<evidence type="ECO:0000313" key="1">
    <source>
        <dbReference type="EMBL" id="KAJ8106402.1"/>
    </source>
</evidence>
<accession>A0ACC2HTJ2</accession>